<comment type="caution">
    <text evidence="1">The sequence shown here is derived from an EMBL/GenBank/DDBJ whole genome shotgun (WGS) entry which is preliminary data.</text>
</comment>
<proteinExistence type="predicted"/>
<evidence type="ECO:0008006" key="3">
    <source>
        <dbReference type="Google" id="ProtNLM"/>
    </source>
</evidence>
<dbReference type="EMBL" id="JBGUBD010000004">
    <property type="protein sequence ID" value="MFA9478204.1"/>
    <property type="molecule type" value="Genomic_DNA"/>
</dbReference>
<accession>A0ABV4U3P3</accession>
<protein>
    <recommendedName>
        <fullName evidence="3">RIO1 family protein</fullName>
    </recommendedName>
</protein>
<reference evidence="1 2" key="1">
    <citation type="submission" date="2024-08" db="EMBL/GenBank/DDBJ databases">
        <title>Whole-genome sequencing of halo(alkali)philic microorganisms from hypersaline lakes.</title>
        <authorList>
            <person name="Sorokin D.Y."/>
            <person name="Merkel A.Y."/>
            <person name="Messina E."/>
            <person name="Yakimov M."/>
        </authorList>
    </citation>
    <scope>NUCLEOTIDE SEQUENCE [LARGE SCALE GENOMIC DNA]</scope>
    <source>
        <strain evidence="1 2">AB-hyl4</strain>
    </source>
</reference>
<dbReference type="RefSeq" id="WP_425345299.1">
    <property type="nucleotide sequence ID" value="NZ_JBGUBD010000004.1"/>
</dbReference>
<sequence length="241" mass="27699">MSYKGFQDLVERLQEQLIEKDARAIGGSWNELLEQLDIPDAKLLWRQPNRPWRRTYAYGERIYKISHYGIKGVGDPELKHEYDAFQACASITGIPKAMGYHSSESAEVAVYSRVRDRRLYEFQPTVVQSFVILFRLGVILWRVSWRGVAHNDITANNLLVGSSRSVTLVDFDRASFVPRTTAFYRNFVKRCDHLNGFNGSFQRVMQNTIATLLPPRVAAAGRHMLNRLFRSRGVGANHHVR</sequence>
<dbReference type="Proteomes" id="UP001575105">
    <property type="component" value="Unassembled WGS sequence"/>
</dbReference>
<dbReference type="InterPro" id="IPR011009">
    <property type="entry name" value="Kinase-like_dom_sf"/>
</dbReference>
<organism evidence="1 2">
    <name type="scientific">Natronomicrosphaera hydrolytica</name>
    <dbReference type="NCBI Taxonomy" id="3242702"/>
    <lineage>
        <taxon>Bacteria</taxon>
        <taxon>Pseudomonadati</taxon>
        <taxon>Planctomycetota</taxon>
        <taxon>Phycisphaerae</taxon>
        <taxon>Phycisphaerales</taxon>
        <taxon>Phycisphaeraceae</taxon>
        <taxon>Natronomicrosphaera</taxon>
    </lineage>
</organism>
<dbReference type="SUPFAM" id="SSF56112">
    <property type="entry name" value="Protein kinase-like (PK-like)"/>
    <property type="match status" value="1"/>
</dbReference>
<gene>
    <name evidence="1" type="ORF">ACERK3_07830</name>
</gene>
<evidence type="ECO:0000313" key="2">
    <source>
        <dbReference type="Proteomes" id="UP001575105"/>
    </source>
</evidence>
<name>A0ABV4U3P3_9BACT</name>
<evidence type="ECO:0000313" key="1">
    <source>
        <dbReference type="EMBL" id="MFA9478204.1"/>
    </source>
</evidence>
<keyword evidence="2" id="KW-1185">Reference proteome</keyword>